<name>A0A5S4FWN0_9ACTN</name>
<dbReference type="Pfam" id="PF00440">
    <property type="entry name" value="TetR_N"/>
    <property type="match status" value="1"/>
</dbReference>
<evidence type="ECO:0000313" key="7">
    <source>
        <dbReference type="EMBL" id="TMR25227.1"/>
    </source>
</evidence>
<dbReference type="Proteomes" id="UP000306628">
    <property type="component" value="Unassembled WGS sequence"/>
</dbReference>
<dbReference type="PRINTS" id="PR00455">
    <property type="entry name" value="HTHTETR"/>
</dbReference>
<dbReference type="AlphaFoldDB" id="A0A5S4FWN0"/>
<evidence type="ECO:0000256" key="5">
    <source>
        <dbReference type="SAM" id="MobiDB-lite"/>
    </source>
</evidence>
<feature type="DNA-binding region" description="H-T-H motif" evidence="4">
    <location>
        <begin position="52"/>
        <end position="71"/>
    </location>
</feature>
<evidence type="ECO:0000256" key="2">
    <source>
        <dbReference type="ARBA" id="ARBA00023125"/>
    </source>
</evidence>
<reference evidence="7 8" key="1">
    <citation type="submission" date="2019-05" db="EMBL/GenBank/DDBJ databases">
        <title>Draft genome sequence of Nonomuraea zeae DSM 100528.</title>
        <authorList>
            <person name="Saricaoglu S."/>
            <person name="Isik K."/>
        </authorList>
    </citation>
    <scope>NUCLEOTIDE SEQUENCE [LARGE SCALE GENOMIC DNA]</scope>
    <source>
        <strain evidence="7 8">DSM 100528</strain>
    </source>
</reference>
<dbReference type="InterPro" id="IPR050109">
    <property type="entry name" value="HTH-type_TetR-like_transc_reg"/>
</dbReference>
<evidence type="ECO:0000256" key="3">
    <source>
        <dbReference type="ARBA" id="ARBA00023163"/>
    </source>
</evidence>
<keyword evidence="1" id="KW-0805">Transcription regulation</keyword>
<dbReference type="PANTHER" id="PTHR30055:SF238">
    <property type="entry name" value="MYCOFACTOCIN BIOSYNTHESIS TRANSCRIPTIONAL REGULATOR MFTR-RELATED"/>
    <property type="match status" value="1"/>
</dbReference>
<evidence type="ECO:0000259" key="6">
    <source>
        <dbReference type="PROSITE" id="PS50977"/>
    </source>
</evidence>
<evidence type="ECO:0000313" key="8">
    <source>
        <dbReference type="Proteomes" id="UP000306628"/>
    </source>
</evidence>
<keyword evidence="2 4" id="KW-0238">DNA-binding</keyword>
<feature type="region of interest" description="Disordered" evidence="5">
    <location>
        <begin position="209"/>
        <end position="229"/>
    </location>
</feature>
<dbReference type="Gene3D" id="1.10.357.10">
    <property type="entry name" value="Tetracycline Repressor, domain 2"/>
    <property type="match status" value="1"/>
</dbReference>
<dbReference type="GO" id="GO:0003700">
    <property type="term" value="F:DNA-binding transcription factor activity"/>
    <property type="evidence" value="ECO:0007669"/>
    <property type="project" value="TreeGrafter"/>
</dbReference>
<keyword evidence="8" id="KW-1185">Reference proteome</keyword>
<dbReference type="InterPro" id="IPR001647">
    <property type="entry name" value="HTH_TetR"/>
</dbReference>
<comment type="caution">
    <text evidence="7">The sequence shown here is derived from an EMBL/GenBank/DDBJ whole genome shotgun (WGS) entry which is preliminary data.</text>
</comment>
<organism evidence="7 8">
    <name type="scientific">Nonomuraea zeae</name>
    <dbReference type="NCBI Taxonomy" id="1642303"/>
    <lineage>
        <taxon>Bacteria</taxon>
        <taxon>Bacillati</taxon>
        <taxon>Actinomycetota</taxon>
        <taxon>Actinomycetes</taxon>
        <taxon>Streptosporangiales</taxon>
        <taxon>Streptosporangiaceae</taxon>
        <taxon>Nonomuraea</taxon>
    </lineage>
</organism>
<protein>
    <submittedName>
        <fullName evidence="7">TetR family transcriptional regulator</fullName>
    </submittedName>
</protein>
<accession>A0A5S4FWN0</accession>
<dbReference type="EMBL" id="VCKX01000230">
    <property type="protein sequence ID" value="TMR25227.1"/>
    <property type="molecule type" value="Genomic_DNA"/>
</dbReference>
<dbReference type="PANTHER" id="PTHR30055">
    <property type="entry name" value="HTH-TYPE TRANSCRIPTIONAL REGULATOR RUTR"/>
    <property type="match status" value="1"/>
</dbReference>
<feature type="compositionally biased region" description="Gly residues" evidence="5">
    <location>
        <begin position="209"/>
        <end position="228"/>
    </location>
</feature>
<gene>
    <name evidence="7" type="ORF">ETD85_45670</name>
</gene>
<dbReference type="GO" id="GO:0000976">
    <property type="term" value="F:transcription cis-regulatory region binding"/>
    <property type="evidence" value="ECO:0007669"/>
    <property type="project" value="TreeGrafter"/>
</dbReference>
<dbReference type="PROSITE" id="PS50977">
    <property type="entry name" value="HTH_TETR_2"/>
    <property type="match status" value="1"/>
</dbReference>
<sequence length="270" mass="28369">MPLSGISVQVAFAPLATLPLVTLRERKKQRTRQALIDTALEQFTARGFAGVTLDELCEAVEVSKRTFFRNFASKEEVAMAPLEDMWRGFLVELAAAEPGGRPALAVARDALLASLDGLADGDWAGRALLSYRLSESTASMNAHSLHFCERTTQAAIDIIRPWLDEETRERDPRPRLMVDMLVAAFRYALAGWAADTETADIETADTGAAGTGAAGTGAAGTGTAGTGAAGAEVGKTCEELAARLREAVGALPASLTLTLAHQAGAGRSAP</sequence>
<evidence type="ECO:0000256" key="1">
    <source>
        <dbReference type="ARBA" id="ARBA00023015"/>
    </source>
</evidence>
<keyword evidence="3" id="KW-0804">Transcription</keyword>
<proteinExistence type="predicted"/>
<evidence type="ECO:0000256" key="4">
    <source>
        <dbReference type="PROSITE-ProRule" id="PRU00335"/>
    </source>
</evidence>
<dbReference type="InterPro" id="IPR009057">
    <property type="entry name" value="Homeodomain-like_sf"/>
</dbReference>
<dbReference type="OrthoDB" id="3787664at2"/>
<dbReference type="SUPFAM" id="SSF46689">
    <property type="entry name" value="Homeodomain-like"/>
    <property type="match status" value="1"/>
</dbReference>
<feature type="domain" description="HTH tetR-type" evidence="6">
    <location>
        <begin position="29"/>
        <end position="89"/>
    </location>
</feature>